<protein>
    <submittedName>
        <fullName evidence="3">Uncharacterized protein</fullName>
    </submittedName>
</protein>
<proteinExistence type="predicted"/>
<keyword evidence="2" id="KW-1133">Transmembrane helix</keyword>
<feature type="transmembrane region" description="Helical" evidence="2">
    <location>
        <begin position="38"/>
        <end position="55"/>
    </location>
</feature>
<dbReference type="Proteomes" id="UP000229893">
    <property type="component" value="Unassembled WGS sequence"/>
</dbReference>
<organism evidence="3 4">
    <name type="scientific">Candidatus Liptonbacteria bacterium CG11_big_fil_rev_8_21_14_0_20_35_14</name>
    <dbReference type="NCBI Taxonomy" id="1974634"/>
    <lineage>
        <taxon>Bacteria</taxon>
        <taxon>Candidatus Liptoniibacteriota</taxon>
    </lineage>
</organism>
<accession>A0A2H0N6Z3</accession>
<sequence>MNSQKYIEISGLVFIVVAILHLVRASAGWLLVINGYTVPIYVSWIVVVLIGYMAYQSLELKDKKSSSTSSFEIKPVTKKKTTRRKTVRKIVKK</sequence>
<feature type="transmembrane region" description="Helical" evidence="2">
    <location>
        <begin position="12"/>
        <end position="32"/>
    </location>
</feature>
<keyword evidence="2" id="KW-0472">Membrane</keyword>
<dbReference type="AlphaFoldDB" id="A0A2H0N6Z3"/>
<evidence type="ECO:0000313" key="4">
    <source>
        <dbReference type="Proteomes" id="UP000229893"/>
    </source>
</evidence>
<evidence type="ECO:0000256" key="2">
    <source>
        <dbReference type="SAM" id="Phobius"/>
    </source>
</evidence>
<dbReference type="EMBL" id="PCWO01000046">
    <property type="protein sequence ID" value="PIR04663.1"/>
    <property type="molecule type" value="Genomic_DNA"/>
</dbReference>
<reference evidence="3 4" key="1">
    <citation type="submission" date="2017-09" db="EMBL/GenBank/DDBJ databases">
        <title>Depth-based differentiation of microbial function through sediment-hosted aquifers and enrichment of novel symbionts in the deep terrestrial subsurface.</title>
        <authorList>
            <person name="Probst A.J."/>
            <person name="Ladd B."/>
            <person name="Jarett J.K."/>
            <person name="Geller-Mcgrath D.E."/>
            <person name="Sieber C.M."/>
            <person name="Emerson J.B."/>
            <person name="Anantharaman K."/>
            <person name="Thomas B.C."/>
            <person name="Malmstrom R."/>
            <person name="Stieglmeier M."/>
            <person name="Klingl A."/>
            <person name="Woyke T."/>
            <person name="Ryan C.M."/>
            <person name="Banfield J.F."/>
        </authorList>
    </citation>
    <scope>NUCLEOTIDE SEQUENCE [LARGE SCALE GENOMIC DNA]</scope>
    <source>
        <strain evidence="3">CG11_big_fil_rev_8_21_14_0_20_35_14</strain>
    </source>
</reference>
<comment type="caution">
    <text evidence="3">The sequence shown here is derived from an EMBL/GenBank/DDBJ whole genome shotgun (WGS) entry which is preliminary data.</text>
</comment>
<feature type="region of interest" description="Disordered" evidence="1">
    <location>
        <begin position="62"/>
        <end position="93"/>
    </location>
</feature>
<gene>
    <name evidence="3" type="ORF">COV57_03240</name>
</gene>
<evidence type="ECO:0000256" key="1">
    <source>
        <dbReference type="SAM" id="MobiDB-lite"/>
    </source>
</evidence>
<evidence type="ECO:0000313" key="3">
    <source>
        <dbReference type="EMBL" id="PIR04663.1"/>
    </source>
</evidence>
<keyword evidence="2" id="KW-0812">Transmembrane</keyword>
<feature type="compositionally biased region" description="Basic residues" evidence="1">
    <location>
        <begin position="76"/>
        <end position="93"/>
    </location>
</feature>
<name>A0A2H0N6Z3_9BACT</name>